<dbReference type="InterPro" id="IPR000953">
    <property type="entry name" value="Chromo/chromo_shadow_dom"/>
</dbReference>
<dbReference type="EMBL" id="JAGTJR010000016">
    <property type="protein sequence ID" value="KAH7047636.1"/>
    <property type="molecule type" value="Genomic_DNA"/>
</dbReference>
<dbReference type="SMART" id="SM00298">
    <property type="entry name" value="CHROMO"/>
    <property type="match status" value="1"/>
</dbReference>
<dbReference type="InterPro" id="IPR023780">
    <property type="entry name" value="Chromo_domain"/>
</dbReference>
<organism evidence="4 5">
    <name type="scientific">Macrophomina phaseolina</name>
    <dbReference type="NCBI Taxonomy" id="35725"/>
    <lineage>
        <taxon>Eukaryota</taxon>
        <taxon>Fungi</taxon>
        <taxon>Dikarya</taxon>
        <taxon>Ascomycota</taxon>
        <taxon>Pezizomycotina</taxon>
        <taxon>Dothideomycetes</taxon>
        <taxon>Dothideomycetes incertae sedis</taxon>
        <taxon>Botryosphaeriales</taxon>
        <taxon>Botryosphaeriaceae</taxon>
        <taxon>Macrophomina</taxon>
    </lineage>
</organism>
<feature type="domain" description="Chromo" evidence="3">
    <location>
        <begin position="254"/>
        <end position="310"/>
    </location>
</feature>
<evidence type="ECO:0000256" key="1">
    <source>
        <dbReference type="ARBA" id="ARBA00011353"/>
    </source>
</evidence>
<dbReference type="SUPFAM" id="SSF54160">
    <property type="entry name" value="Chromo domain-like"/>
    <property type="match status" value="1"/>
</dbReference>
<dbReference type="Pfam" id="PF00385">
    <property type="entry name" value="Chromo"/>
    <property type="match status" value="1"/>
</dbReference>
<name>A0ABQ8GAU0_9PEZI</name>
<evidence type="ECO:0000313" key="5">
    <source>
        <dbReference type="Proteomes" id="UP000774617"/>
    </source>
</evidence>
<evidence type="ECO:0000313" key="4">
    <source>
        <dbReference type="EMBL" id="KAH7047636.1"/>
    </source>
</evidence>
<comment type="caution">
    <text evidence="4">The sequence shown here is derived from an EMBL/GenBank/DDBJ whole genome shotgun (WGS) entry which is preliminary data.</text>
</comment>
<protein>
    <recommendedName>
        <fullName evidence="3">Chromo domain-containing protein</fullName>
    </recommendedName>
</protein>
<proteinExistence type="predicted"/>
<evidence type="ECO:0000259" key="3">
    <source>
        <dbReference type="PROSITE" id="PS50013"/>
    </source>
</evidence>
<sequence length="310" mass="34964">MSTQLTSAMSSLAPTTGPYRTSQEFIGREVLEDDNTMYSSLGAIIRAHKEHFQPVIKLEAFENSYVEATESFGRDMSEDFNTPAVSNEPQERSLNIKLEEEGLTTNLYSAPEFMLPPIIQNGSALCYQKYEPEEGITSMSSIVGSGLEETTSTDSETSRETPVAWLRPCSPEYQDTLQASAHVEADTSTPATGAHEPYLGQPFSPRRRARQFRRSEPYTSPCHGREDKGNGTRLAADLVTQDLSPPAVPEKNEYYVDYLLQRRARRHQGGKRKVISYLVKWKGYGPEHNSWVLKRNIDTELVRMFDLHQS</sequence>
<reference evidence="4 5" key="1">
    <citation type="journal article" date="2021" name="Nat. Commun.">
        <title>Genetic determinants of endophytism in the Arabidopsis root mycobiome.</title>
        <authorList>
            <person name="Mesny F."/>
            <person name="Miyauchi S."/>
            <person name="Thiergart T."/>
            <person name="Pickel B."/>
            <person name="Atanasova L."/>
            <person name="Karlsson M."/>
            <person name="Huettel B."/>
            <person name="Barry K.W."/>
            <person name="Haridas S."/>
            <person name="Chen C."/>
            <person name="Bauer D."/>
            <person name="Andreopoulos W."/>
            <person name="Pangilinan J."/>
            <person name="LaButti K."/>
            <person name="Riley R."/>
            <person name="Lipzen A."/>
            <person name="Clum A."/>
            <person name="Drula E."/>
            <person name="Henrissat B."/>
            <person name="Kohler A."/>
            <person name="Grigoriev I.V."/>
            <person name="Martin F.M."/>
            <person name="Hacquard S."/>
        </authorList>
    </citation>
    <scope>NUCLEOTIDE SEQUENCE [LARGE SCALE GENOMIC DNA]</scope>
    <source>
        <strain evidence="4 5">MPI-SDFR-AT-0080</strain>
    </source>
</reference>
<gene>
    <name evidence="4" type="ORF">B0J12DRAFT_700682</name>
</gene>
<dbReference type="PROSITE" id="PS50013">
    <property type="entry name" value="CHROMO_2"/>
    <property type="match status" value="1"/>
</dbReference>
<keyword evidence="5" id="KW-1185">Reference proteome</keyword>
<feature type="region of interest" description="Disordered" evidence="2">
    <location>
        <begin position="181"/>
        <end position="230"/>
    </location>
</feature>
<evidence type="ECO:0000256" key="2">
    <source>
        <dbReference type="SAM" id="MobiDB-lite"/>
    </source>
</evidence>
<comment type="subunit">
    <text evidence="1">Component of the NuA4 histone acetyltransferase complex.</text>
</comment>
<dbReference type="Proteomes" id="UP000774617">
    <property type="component" value="Unassembled WGS sequence"/>
</dbReference>
<dbReference type="InterPro" id="IPR016197">
    <property type="entry name" value="Chromo-like_dom_sf"/>
</dbReference>
<accession>A0ABQ8GAU0</accession>
<dbReference type="Gene3D" id="2.40.50.40">
    <property type="match status" value="1"/>
</dbReference>